<keyword evidence="3" id="KW-1185">Reference proteome</keyword>
<feature type="compositionally biased region" description="Polar residues" evidence="1">
    <location>
        <begin position="42"/>
        <end position="51"/>
    </location>
</feature>
<dbReference type="AlphaFoldDB" id="X6NFJ2"/>
<dbReference type="Proteomes" id="UP000023152">
    <property type="component" value="Unassembled WGS sequence"/>
</dbReference>
<feature type="region of interest" description="Disordered" evidence="1">
    <location>
        <begin position="108"/>
        <end position="127"/>
    </location>
</feature>
<accession>X6NFJ2</accession>
<evidence type="ECO:0000313" key="2">
    <source>
        <dbReference type="EMBL" id="ETO24112.1"/>
    </source>
</evidence>
<evidence type="ECO:0000313" key="3">
    <source>
        <dbReference type="Proteomes" id="UP000023152"/>
    </source>
</evidence>
<gene>
    <name evidence="2" type="ORF">RFI_13048</name>
</gene>
<dbReference type="EMBL" id="ASPP01009439">
    <property type="protein sequence ID" value="ETO24112.1"/>
    <property type="molecule type" value="Genomic_DNA"/>
</dbReference>
<proteinExistence type="predicted"/>
<organism evidence="2 3">
    <name type="scientific">Reticulomyxa filosa</name>
    <dbReference type="NCBI Taxonomy" id="46433"/>
    <lineage>
        <taxon>Eukaryota</taxon>
        <taxon>Sar</taxon>
        <taxon>Rhizaria</taxon>
        <taxon>Retaria</taxon>
        <taxon>Foraminifera</taxon>
        <taxon>Monothalamids</taxon>
        <taxon>Reticulomyxidae</taxon>
        <taxon>Reticulomyxa</taxon>
    </lineage>
</organism>
<evidence type="ECO:0000256" key="1">
    <source>
        <dbReference type="SAM" id="MobiDB-lite"/>
    </source>
</evidence>
<protein>
    <submittedName>
        <fullName evidence="2">Uncharacterized protein</fullName>
    </submittedName>
</protein>
<feature type="region of interest" description="Disordered" evidence="1">
    <location>
        <begin position="42"/>
        <end position="98"/>
    </location>
</feature>
<feature type="compositionally biased region" description="Basic and acidic residues" evidence="1">
    <location>
        <begin position="69"/>
        <end position="91"/>
    </location>
</feature>
<feature type="region of interest" description="Disordered" evidence="1">
    <location>
        <begin position="182"/>
        <end position="201"/>
    </location>
</feature>
<name>X6NFJ2_RETFI</name>
<comment type="caution">
    <text evidence="2">The sequence shown here is derived from an EMBL/GenBank/DDBJ whole genome shotgun (WGS) entry which is preliminary data.</text>
</comment>
<reference evidence="2 3" key="1">
    <citation type="journal article" date="2013" name="Curr. Biol.">
        <title>The Genome of the Foraminiferan Reticulomyxa filosa.</title>
        <authorList>
            <person name="Glockner G."/>
            <person name="Hulsmann N."/>
            <person name="Schleicher M."/>
            <person name="Noegel A.A."/>
            <person name="Eichinger L."/>
            <person name="Gallinger C."/>
            <person name="Pawlowski J."/>
            <person name="Sierra R."/>
            <person name="Euteneuer U."/>
            <person name="Pillet L."/>
            <person name="Moustafa A."/>
            <person name="Platzer M."/>
            <person name="Groth M."/>
            <person name="Szafranski K."/>
            <person name="Schliwa M."/>
        </authorList>
    </citation>
    <scope>NUCLEOTIDE SEQUENCE [LARGE SCALE GENOMIC DNA]</scope>
</reference>
<feature type="compositionally biased region" description="Basic and acidic residues" evidence="1">
    <location>
        <begin position="116"/>
        <end position="127"/>
    </location>
</feature>
<sequence length="229" mass="26307">MRVTSFANVLTKYRTSLDMVRLSGLKQADRFALNYLKQHSNSHATEHQNANVPPPAKAIGQDEITQTEPRLESVDKSQHSEDGVDKKKMEPSSDEIQANVETNLLVKDSGTTSEKQNVEKNDNEWHSISETSLEKRARFEKMMQEYKAQMEALHGMMNEDWREGANDDIKKGLENLQVPESERQDVIPKTGRRSGREGVNQFAERQKIREVMDQIRQIEETRLLLSKVI</sequence>